<dbReference type="InterPro" id="IPR011761">
    <property type="entry name" value="ATP-grasp"/>
</dbReference>
<name>A0ABN1TWY8_9ACTN</name>
<evidence type="ECO:0000259" key="5">
    <source>
        <dbReference type="PROSITE" id="PS50975"/>
    </source>
</evidence>
<keyword evidence="2 4" id="KW-0547">Nucleotide-binding</keyword>
<evidence type="ECO:0000256" key="2">
    <source>
        <dbReference type="ARBA" id="ARBA00022741"/>
    </source>
</evidence>
<dbReference type="PANTHER" id="PTHR43585">
    <property type="entry name" value="FUMIPYRROLE BIOSYNTHESIS PROTEIN C"/>
    <property type="match status" value="1"/>
</dbReference>
<feature type="domain" description="ATP-grasp" evidence="5">
    <location>
        <begin position="108"/>
        <end position="300"/>
    </location>
</feature>
<evidence type="ECO:0000256" key="4">
    <source>
        <dbReference type="PROSITE-ProRule" id="PRU00409"/>
    </source>
</evidence>
<dbReference type="SUPFAM" id="SSF56059">
    <property type="entry name" value="Glutathione synthetase ATP-binding domain-like"/>
    <property type="match status" value="1"/>
</dbReference>
<keyword evidence="3 4" id="KW-0067">ATP-binding</keyword>
<evidence type="ECO:0000313" key="7">
    <source>
        <dbReference type="Proteomes" id="UP001499987"/>
    </source>
</evidence>
<keyword evidence="1" id="KW-0436">Ligase</keyword>
<dbReference type="PANTHER" id="PTHR43585:SF2">
    <property type="entry name" value="ATP-GRASP ENZYME FSQD"/>
    <property type="match status" value="1"/>
</dbReference>
<evidence type="ECO:0000256" key="1">
    <source>
        <dbReference type="ARBA" id="ARBA00022598"/>
    </source>
</evidence>
<evidence type="ECO:0000256" key="3">
    <source>
        <dbReference type="ARBA" id="ARBA00022840"/>
    </source>
</evidence>
<dbReference type="Pfam" id="PF02655">
    <property type="entry name" value="ATP-grasp_3"/>
    <property type="match status" value="1"/>
</dbReference>
<protein>
    <submittedName>
        <fullName evidence="6">ATP-grasp domain-containing protein</fullName>
    </submittedName>
</protein>
<sequence length="421" mass="45754">MLVIAYDHGAAAAAEIATALAADTPLAFLVPRTDHTVQVRPLLEQLGTVVDLAGDDRDVARVRALRPDGIVTYSEPMLRDTARIAAALGLPGHRPETVLLLTDKERQRRRLAQAGVDSVRHHPVHRPEDWAAALDAVGLPAIVKPLYGGGSRDTHLVRDEETLARLAERHPAGMMVEEYLQGRPSLPYGDYVSVESLCAPDRITHVSVSGKFPMAPPFREQGQFWPSALPPQDVAAVADLTTRALRALGVDFGVTHTEVKLTARGPRIIEVNGRLGGLVNEISRRAAGVDLIRLAGLRATGKDDWAEPEPMDRVHFQYWGAGPAERCRLTGVEGGREARAVPGITAYRPIVKPGQWLFDGGMTCQLDMVCGEAASHREMFAVLDEALGRIAYDFRFEDGRTVRVTPPRPWSEAAGSASPQV</sequence>
<comment type="caution">
    <text evidence="6">The sequence shown here is derived from an EMBL/GenBank/DDBJ whole genome shotgun (WGS) entry which is preliminary data.</text>
</comment>
<dbReference type="InterPro" id="IPR003806">
    <property type="entry name" value="ATP-grasp_PylC-type"/>
</dbReference>
<proteinExistence type="predicted"/>
<reference evidence="6 7" key="1">
    <citation type="journal article" date="2019" name="Int. J. Syst. Evol. Microbiol.">
        <title>The Global Catalogue of Microorganisms (GCM) 10K type strain sequencing project: providing services to taxonomists for standard genome sequencing and annotation.</title>
        <authorList>
            <consortium name="The Broad Institute Genomics Platform"/>
            <consortium name="The Broad Institute Genome Sequencing Center for Infectious Disease"/>
            <person name="Wu L."/>
            <person name="Ma J."/>
        </authorList>
    </citation>
    <scope>NUCLEOTIDE SEQUENCE [LARGE SCALE GENOMIC DNA]</scope>
    <source>
        <strain evidence="6 7">JCM 13002</strain>
    </source>
</reference>
<dbReference type="RefSeq" id="WP_344626088.1">
    <property type="nucleotide sequence ID" value="NZ_BAAALD010000058.1"/>
</dbReference>
<accession>A0ABN1TWY8</accession>
<keyword evidence="7" id="KW-1185">Reference proteome</keyword>
<dbReference type="PROSITE" id="PS50975">
    <property type="entry name" value="ATP_GRASP"/>
    <property type="match status" value="1"/>
</dbReference>
<dbReference type="Gene3D" id="3.30.470.20">
    <property type="entry name" value="ATP-grasp fold, B domain"/>
    <property type="match status" value="1"/>
</dbReference>
<organism evidence="6 7">
    <name type="scientific">Kitasatospora arboriphila</name>
    <dbReference type="NCBI Taxonomy" id="258052"/>
    <lineage>
        <taxon>Bacteria</taxon>
        <taxon>Bacillati</taxon>
        <taxon>Actinomycetota</taxon>
        <taxon>Actinomycetes</taxon>
        <taxon>Kitasatosporales</taxon>
        <taxon>Streptomycetaceae</taxon>
        <taxon>Kitasatospora</taxon>
    </lineage>
</organism>
<dbReference type="Proteomes" id="UP001499987">
    <property type="component" value="Unassembled WGS sequence"/>
</dbReference>
<dbReference type="EMBL" id="BAAALD010000058">
    <property type="protein sequence ID" value="GAA1102927.1"/>
    <property type="molecule type" value="Genomic_DNA"/>
</dbReference>
<gene>
    <name evidence="6" type="ORF">GCM10009663_51830</name>
</gene>
<dbReference type="InterPro" id="IPR052032">
    <property type="entry name" value="ATP-dep_AA_Ligase"/>
</dbReference>
<evidence type="ECO:0000313" key="6">
    <source>
        <dbReference type="EMBL" id="GAA1102927.1"/>
    </source>
</evidence>